<comment type="caution">
    <text evidence="1">The sequence shown here is derived from an EMBL/GenBank/DDBJ whole genome shotgun (WGS) entry which is preliminary data.</text>
</comment>
<dbReference type="SUPFAM" id="SSF56281">
    <property type="entry name" value="Metallo-hydrolase/oxidoreductase"/>
    <property type="match status" value="1"/>
</dbReference>
<protein>
    <recommendedName>
        <fullName evidence="3">MBL fold metallo-hydrolase</fullName>
    </recommendedName>
</protein>
<dbReference type="EMBL" id="JACJMO010000011">
    <property type="protein sequence ID" value="MBM6857755.1"/>
    <property type="molecule type" value="Genomic_DNA"/>
</dbReference>
<dbReference type="InterPro" id="IPR052159">
    <property type="entry name" value="Competence_DNA_uptake"/>
</dbReference>
<dbReference type="Proteomes" id="UP000698924">
    <property type="component" value="Unassembled WGS sequence"/>
</dbReference>
<organism evidence="1 2">
    <name type="scientific">Caecibacteroides pullorum</name>
    <dbReference type="NCBI Taxonomy" id="2725562"/>
    <lineage>
        <taxon>Bacteria</taxon>
        <taxon>Pseudomonadati</taxon>
        <taxon>Bacteroidota</taxon>
        <taxon>Bacteroidia</taxon>
        <taxon>Bacteroidales</taxon>
        <taxon>Bacteroidaceae</taxon>
        <taxon>Caecibacteroides</taxon>
    </lineage>
</organism>
<evidence type="ECO:0008006" key="3">
    <source>
        <dbReference type="Google" id="ProtNLM"/>
    </source>
</evidence>
<keyword evidence="2" id="KW-1185">Reference proteome</keyword>
<gene>
    <name evidence="1" type="ORF">H6D15_09115</name>
</gene>
<dbReference type="AlphaFoldDB" id="A0AA40ZTP5"/>
<dbReference type="PANTHER" id="PTHR30619:SF1">
    <property type="entry name" value="RECOMBINATION PROTEIN 2"/>
    <property type="match status" value="1"/>
</dbReference>
<dbReference type="PANTHER" id="PTHR30619">
    <property type="entry name" value="DNA INTERNALIZATION/COMPETENCE PROTEIN COMEC/REC2"/>
    <property type="match status" value="1"/>
</dbReference>
<name>A0AA40ZTP5_9BACT</name>
<evidence type="ECO:0000313" key="2">
    <source>
        <dbReference type="Proteomes" id="UP000698924"/>
    </source>
</evidence>
<reference evidence="1 2" key="1">
    <citation type="journal article" date="2021" name="Sci. Rep.">
        <title>The distribution of antibiotic resistance genes in chicken gut microbiota commensals.</title>
        <authorList>
            <person name="Juricova H."/>
            <person name="Matiasovicova J."/>
            <person name="Kubasova T."/>
            <person name="Cejkova D."/>
            <person name="Rychlik I."/>
        </authorList>
    </citation>
    <scope>NUCLEOTIDE SEQUENCE [LARGE SCALE GENOMIC DNA]</scope>
    <source>
        <strain evidence="1 2">An421</strain>
    </source>
</reference>
<accession>A0AA40ZTP5</accession>
<dbReference type="RefSeq" id="WP_204971947.1">
    <property type="nucleotide sequence ID" value="NZ_JAAZTS010000012.1"/>
</dbReference>
<dbReference type="InterPro" id="IPR036866">
    <property type="entry name" value="RibonucZ/Hydroxyglut_hydro"/>
</dbReference>
<sequence>MNSCHQRFPIEDFRKLRFRIFTIGYVSEGESVLGVIDDGDRHLYSFVIDSYQIGDENDSAFNGTLEKIRELGISSIDAFIWTHPDTDHSVGIQKLLSEADSEARAKIFLPAMLSKELDMTDEARAGMDYLFEHYNKGKKYNMSMVVKNPSVTHCDHKLTFEERRSGRKITAEFYFLAPCGARLLRNTCANQCFGLNRLSIMFALRINYFDYLFCGDLMGDDVQFLDKDFLKNVSFVKIPHHGSSHTRQLPQLMKMQKVADSIATTTTFSKCNLPEEEIIRIYQSLCGNVYSTSEGSHKYGCIETDFNIRDLSCNVILSGNAKAYV</sequence>
<dbReference type="Gene3D" id="3.60.15.10">
    <property type="entry name" value="Ribonuclease Z/Hydroxyacylglutathione hydrolase-like"/>
    <property type="match status" value="1"/>
</dbReference>
<evidence type="ECO:0000313" key="1">
    <source>
        <dbReference type="EMBL" id="MBM6857755.1"/>
    </source>
</evidence>
<proteinExistence type="predicted"/>